<feature type="non-terminal residue" evidence="1">
    <location>
        <position position="1"/>
    </location>
</feature>
<accession>A0A6J4VLZ3</accession>
<dbReference type="EMBL" id="CADCWO010000151">
    <property type="protein sequence ID" value="CAA9579615.1"/>
    <property type="molecule type" value="Genomic_DNA"/>
</dbReference>
<sequence length="37" mass="4237">GWCRAASLGYIRWLPEPEGKQVSAFLPENQPIYFAKL</sequence>
<dbReference type="AlphaFoldDB" id="A0A6J4VLZ3"/>
<protein>
    <submittedName>
        <fullName evidence="1">Uncharacterized protein</fullName>
    </submittedName>
</protein>
<proteinExistence type="predicted"/>
<evidence type="ECO:0000313" key="1">
    <source>
        <dbReference type="EMBL" id="CAA9579615.1"/>
    </source>
</evidence>
<name>A0A6J4VLZ3_9CYAN</name>
<organism evidence="1">
    <name type="scientific">uncultured Synechococcales cyanobacterium</name>
    <dbReference type="NCBI Taxonomy" id="1936017"/>
    <lineage>
        <taxon>Bacteria</taxon>
        <taxon>Bacillati</taxon>
        <taxon>Cyanobacteriota</taxon>
        <taxon>Cyanophyceae</taxon>
        <taxon>Synechococcales</taxon>
        <taxon>environmental samples</taxon>
    </lineage>
</organism>
<gene>
    <name evidence="1" type="ORF">AVDCRST_MAG81-2741</name>
</gene>
<reference evidence="1" key="1">
    <citation type="submission" date="2020-02" db="EMBL/GenBank/DDBJ databases">
        <authorList>
            <person name="Meier V. D."/>
        </authorList>
    </citation>
    <scope>NUCLEOTIDE SEQUENCE</scope>
    <source>
        <strain evidence="1">AVDCRST_MAG81</strain>
    </source>
</reference>
<feature type="non-terminal residue" evidence="1">
    <location>
        <position position="37"/>
    </location>
</feature>